<sequence length="252" mass="28642">MDDLPQEMALEDPRLFQPGADPTVQTGACPPLMGSLLKDKPSKRKSPLVKGEYYSEAIALLRSLPSSTHLVWSDLEDDLEELPTSQRSKPVLYQKLKKACAEEDLDWQKFYFITIACRDMLNMIKVEDAAVLLYKLMGVQEKGASWLFYCKNYLCCNAFAQDEKSTDAITLFLSLLDCVQRGKNSQGLLPILQMKCQKVERLLEKNRGAPRIRQFMELWDKTAGNGSEDDCDGNSEEDESPSRKRRCIKAEE</sequence>
<name>A0A2K0UQR0_TRIHA</name>
<comment type="caution">
    <text evidence="2">The sequence shown here is derived from an EMBL/GenBank/DDBJ whole genome shotgun (WGS) entry which is preliminary data.</text>
</comment>
<reference evidence="2 3" key="1">
    <citation type="submission" date="2017-02" db="EMBL/GenBank/DDBJ databases">
        <title>Genomes of Trichoderma spp. with biocontrol activity.</title>
        <authorList>
            <person name="Gardiner D."/>
            <person name="Kazan K."/>
            <person name="Vos C."/>
            <person name="Harvey P."/>
        </authorList>
    </citation>
    <scope>NUCLEOTIDE SEQUENCE [LARGE SCALE GENOMIC DNA]</scope>
    <source>
        <strain evidence="2 3">Tr1</strain>
    </source>
</reference>
<accession>A0A2K0UQR0</accession>
<gene>
    <name evidence="2" type="ORF">THARTR1_00139</name>
</gene>
<dbReference type="EMBL" id="MTYI01000004">
    <property type="protein sequence ID" value="PNP60115.1"/>
    <property type="molecule type" value="Genomic_DNA"/>
</dbReference>
<protein>
    <submittedName>
        <fullName evidence="2">Uncharacterized protein</fullName>
    </submittedName>
</protein>
<dbReference type="AlphaFoldDB" id="A0A2K0UQR0"/>
<feature type="region of interest" description="Disordered" evidence="1">
    <location>
        <begin position="222"/>
        <end position="252"/>
    </location>
</feature>
<evidence type="ECO:0000313" key="2">
    <source>
        <dbReference type="EMBL" id="PNP60115.1"/>
    </source>
</evidence>
<feature type="compositionally biased region" description="Acidic residues" evidence="1">
    <location>
        <begin position="227"/>
        <end position="239"/>
    </location>
</feature>
<organism evidence="2 3">
    <name type="scientific">Trichoderma harzianum</name>
    <name type="common">Hypocrea lixii</name>
    <dbReference type="NCBI Taxonomy" id="5544"/>
    <lineage>
        <taxon>Eukaryota</taxon>
        <taxon>Fungi</taxon>
        <taxon>Dikarya</taxon>
        <taxon>Ascomycota</taxon>
        <taxon>Pezizomycotina</taxon>
        <taxon>Sordariomycetes</taxon>
        <taxon>Hypocreomycetidae</taxon>
        <taxon>Hypocreales</taxon>
        <taxon>Hypocreaceae</taxon>
        <taxon>Trichoderma</taxon>
    </lineage>
</organism>
<feature type="region of interest" description="Disordered" evidence="1">
    <location>
        <begin position="1"/>
        <end position="21"/>
    </location>
</feature>
<feature type="compositionally biased region" description="Basic residues" evidence="1">
    <location>
        <begin position="243"/>
        <end position="252"/>
    </location>
</feature>
<evidence type="ECO:0000256" key="1">
    <source>
        <dbReference type="SAM" id="MobiDB-lite"/>
    </source>
</evidence>
<dbReference type="OrthoDB" id="4892796at2759"/>
<proteinExistence type="predicted"/>
<dbReference type="Proteomes" id="UP000236290">
    <property type="component" value="Unassembled WGS sequence"/>
</dbReference>
<evidence type="ECO:0000313" key="3">
    <source>
        <dbReference type="Proteomes" id="UP000236290"/>
    </source>
</evidence>